<dbReference type="GO" id="GO:0004175">
    <property type="term" value="F:endopeptidase activity"/>
    <property type="evidence" value="ECO:0007669"/>
    <property type="project" value="TreeGrafter"/>
</dbReference>
<name>A0A7W2EL98_9BURK</name>
<proteinExistence type="predicted"/>
<dbReference type="PANTHER" id="PTHR32060">
    <property type="entry name" value="TAIL-SPECIFIC PROTEASE"/>
    <property type="match status" value="1"/>
</dbReference>
<dbReference type="PANTHER" id="PTHR32060:SF30">
    <property type="entry name" value="CARBOXY-TERMINAL PROCESSING PROTEASE CTPA"/>
    <property type="match status" value="1"/>
</dbReference>
<accession>A0A7W2EL98</accession>
<feature type="signal peptide" evidence="1">
    <location>
        <begin position="1"/>
        <end position="26"/>
    </location>
</feature>
<evidence type="ECO:0000313" key="4">
    <source>
        <dbReference type="Proteomes" id="UP000566711"/>
    </source>
</evidence>
<dbReference type="InterPro" id="IPR001478">
    <property type="entry name" value="PDZ"/>
</dbReference>
<dbReference type="InterPro" id="IPR041489">
    <property type="entry name" value="PDZ_6"/>
</dbReference>
<dbReference type="SUPFAM" id="SSF50156">
    <property type="entry name" value="PDZ domain-like"/>
    <property type="match status" value="1"/>
</dbReference>
<dbReference type="InterPro" id="IPR036034">
    <property type="entry name" value="PDZ_sf"/>
</dbReference>
<dbReference type="Gene3D" id="2.30.42.10">
    <property type="match status" value="1"/>
</dbReference>
<dbReference type="GO" id="GO:0008236">
    <property type="term" value="F:serine-type peptidase activity"/>
    <property type="evidence" value="ECO:0007669"/>
    <property type="project" value="InterPro"/>
</dbReference>
<dbReference type="RefSeq" id="WP_182220191.1">
    <property type="nucleotide sequence ID" value="NZ_JACEZS010000024.1"/>
</dbReference>
<comment type="caution">
    <text evidence="3">The sequence shown here is derived from an EMBL/GenBank/DDBJ whole genome shotgun (WGS) entry which is preliminary data.</text>
</comment>
<dbReference type="Pfam" id="PF17820">
    <property type="entry name" value="PDZ_6"/>
    <property type="match status" value="1"/>
</dbReference>
<dbReference type="SUPFAM" id="SSF52096">
    <property type="entry name" value="ClpP/crotonase"/>
    <property type="match status" value="1"/>
</dbReference>
<keyword evidence="1" id="KW-0732">Signal</keyword>
<dbReference type="InterPro" id="IPR029045">
    <property type="entry name" value="ClpP/crotonase-like_dom_sf"/>
</dbReference>
<dbReference type="GO" id="GO:0006508">
    <property type="term" value="P:proteolysis"/>
    <property type="evidence" value="ECO:0007669"/>
    <property type="project" value="InterPro"/>
</dbReference>
<dbReference type="AlphaFoldDB" id="A0A7W2EL98"/>
<keyword evidence="4" id="KW-1185">Reference proteome</keyword>
<dbReference type="GO" id="GO:0007165">
    <property type="term" value="P:signal transduction"/>
    <property type="evidence" value="ECO:0007669"/>
    <property type="project" value="TreeGrafter"/>
</dbReference>
<dbReference type="Gene3D" id="3.90.226.10">
    <property type="entry name" value="2-enoyl-CoA Hydratase, Chain A, domain 1"/>
    <property type="match status" value="1"/>
</dbReference>
<feature type="domain" description="PDZ" evidence="2">
    <location>
        <begin position="147"/>
        <end position="201"/>
    </location>
</feature>
<dbReference type="Gene3D" id="3.30.750.170">
    <property type="match status" value="1"/>
</dbReference>
<dbReference type="InterPro" id="IPR005151">
    <property type="entry name" value="Tail-specific_protease"/>
</dbReference>
<evidence type="ECO:0000259" key="2">
    <source>
        <dbReference type="PROSITE" id="PS50106"/>
    </source>
</evidence>
<sequence length="504" mass="53112">MLNKFAFILASAALLTVAGCGGQGSAGTAPADPAPSGGDSAIIDPAHPPDWLRLHGVCEHPRTGRAPNGAFYDDRQGTLADEQNWLTSIIDATYLWYKEIPAGLKMGDYPTPIAWFNVLKTPRITASGRPKDRFHFTYPTEAWNAMSSNGVELGYGLTWQRNADPSQPRTWLATVVEPGSPADLAGVRRGDRLLEVDGAAIADSGDSAVAARLNAGLFPATAGESHRLRLRRDGATREVSLVSARLSMLPVREVKVIETAAGKTGYLLFRQHNGVAEAALVDAIATFKAAGIDELVLDMRYNGGGLLSIASELAYMIAGPEATAGKVFERSIHSDHVKPQPPLGFSDKASGYPAPRPLKPGSALPYLGLKRVTVLTTAGTCSASESVINSLRGIDVEVNLVGDPTCGKPYAFVPLENCGTTYFSIQFQGVNNKGFGDYADGFQPTCRAGDDLAHALGDPSEGMLAAALAYGVSGICPVHQGNPAGAMQLVRSPVEELSVNAGGR</sequence>
<dbReference type="PROSITE" id="PS50106">
    <property type="entry name" value="PDZ"/>
    <property type="match status" value="1"/>
</dbReference>
<dbReference type="CDD" id="cd07561">
    <property type="entry name" value="Peptidase_S41_CPP_like"/>
    <property type="match status" value="1"/>
</dbReference>
<organism evidence="3 4">
    <name type="scientific">Rugamonas fusca</name>
    <dbReference type="NCBI Taxonomy" id="2758568"/>
    <lineage>
        <taxon>Bacteria</taxon>
        <taxon>Pseudomonadati</taxon>
        <taxon>Pseudomonadota</taxon>
        <taxon>Betaproteobacteria</taxon>
        <taxon>Burkholderiales</taxon>
        <taxon>Oxalobacteraceae</taxon>
        <taxon>Telluria group</taxon>
        <taxon>Rugamonas</taxon>
    </lineage>
</organism>
<dbReference type="GO" id="GO:0030288">
    <property type="term" value="C:outer membrane-bounded periplasmic space"/>
    <property type="evidence" value="ECO:0007669"/>
    <property type="project" value="TreeGrafter"/>
</dbReference>
<reference evidence="3 4" key="1">
    <citation type="submission" date="2020-07" db="EMBL/GenBank/DDBJ databases">
        <title>Novel species isolated from subtropical streams in China.</title>
        <authorList>
            <person name="Lu H."/>
        </authorList>
    </citation>
    <scope>NUCLEOTIDE SEQUENCE [LARGE SCALE GENOMIC DNA]</scope>
    <source>
        <strain evidence="3 4">FT3S</strain>
    </source>
</reference>
<evidence type="ECO:0000313" key="3">
    <source>
        <dbReference type="EMBL" id="MBA5608002.1"/>
    </source>
</evidence>
<protein>
    <submittedName>
        <fullName evidence="3">PDZ domain-containing protein</fullName>
    </submittedName>
</protein>
<feature type="chain" id="PRO_5030945860" evidence="1">
    <location>
        <begin position="27"/>
        <end position="504"/>
    </location>
</feature>
<dbReference type="Proteomes" id="UP000566711">
    <property type="component" value="Unassembled WGS sequence"/>
</dbReference>
<dbReference type="PROSITE" id="PS51257">
    <property type="entry name" value="PROKAR_LIPOPROTEIN"/>
    <property type="match status" value="1"/>
</dbReference>
<dbReference type="Pfam" id="PF03572">
    <property type="entry name" value="Peptidase_S41"/>
    <property type="match status" value="1"/>
</dbReference>
<gene>
    <name evidence="3" type="ORF">H3H36_21855</name>
</gene>
<evidence type="ECO:0000256" key="1">
    <source>
        <dbReference type="SAM" id="SignalP"/>
    </source>
</evidence>
<dbReference type="EMBL" id="JACEZS010000024">
    <property type="protein sequence ID" value="MBA5608002.1"/>
    <property type="molecule type" value="Genomic_DNA"/>
</dbReference>